<accession>A0ABU0TIF9</accession>
<reference evidence="1 2" key="1">
    <citation type="submission" date="2023-07" db="EMBL/GenBank/DDBJ databases">
        <title>Functional and genomic diversity of the sorghum phyllosphere microbiome.</title>
        <authorList>
            <person name="Shade A."/>
        </authorList>
    </citation>
    <scope>NUCLEOTIDE SEQUENCE [LARGE SCALE GENOMIC DNA]</scope>
    <source>
        <strain evidence="1 2">SORGH_AS_1064</strain>
    </source>
</reference>
<dbReference type="Proteomes" id="UP001225072">
    <property type="component" value="Unassembled WGS sequence"/>
</dbReference>
<sequence length="345" mass="38409">MNKQKLFYIILLLGIYLNCFGQISYNSWVNDYLMINSFGGNTNTEAYTVNLSGNGYINIPYWRLSVRLMSPVTSADGNYTIPANKIAFRPVSTSGTAYPYNVPTISQIGMPLNVTLQEGQEIFLVPQSNAALYNFPFLFFGYYYNLQIKYSLTLLGGAYLGNYPSWTNFVAPMQFTAYDRYNNVIGRMDHYFKFQIGTLSGTPPDVPELSLKFSGNAVNGLLEFNSRNDYMNGVSTTYPSSLIVKSNTNYQIKMRSLQSQFVSQAGDTLPLETVNLALKAVSGNAATVYPVTLSTMPQLVAKGGYTQGSSVYFDITYSTGSNDQRFISAKPADYSTTLQYEITPQ</sequence>
<dbReference type="EMBL" id="JAUTAL010000001">
    <property type="protein sequence ID" value="MDQ1095943.1"/>
    <property type="molecule type" value="Genomic_DNA"/>
</dbReference>
<name>A0ABU0TIF9_9FLAO</name>
<evidence type="ECO:0000313" key="2">
    <source>
        <dbReference type="Proteomes" id="UP001225072"/>
    </source>
</evidence>
<organism evidence="1 2">
    <name type="scientific">Chryseobacterium camelliae</name>
    <dbReference type="NCBI Taxonomy" id="1265445"/>
    <lineage>
        <taxon>Bacteria</taxon>
        <taxon>Pseudomonadati</taxon>
        <taxon>Bacteroidota</taxon>
        <taxon>Flavobacteriia</taxon>
        <taxon>Flavobacteriales</taxon>
        <taxon>Weeksellaceae</taxon>
        <taxon>Chryseobacterium group</taxon>
        <taxon>Chryseobacterium</taxon>
    </lineage>
</organism>
<evidence type="ECO:0000313" key="1">
    <source>
        <dbReference type="EMBL" id="MDQ1095943.1"/>
    </source>
</evidence>
<protein>
    <submittedName>
        <fullName evidence="1">Uncharacterized protein</fullName>
    </submittedName>
</protein>
<dbReference type="RefSeq" id="WP_307447470.1">
    <property type="nucleotide sequence ID" value="NZ_JAUTAL010000001.1"/>
</dbReference>
<comment type="caution">
    <text evidence="1">The sequence shown here is derived from an EMBL/GenBank/DDBJ whole genome shotgun (WGS) entry which is preliminary data.</text>
</comment>
<proteinExistence type="predicted"/>
<keyword evidence="2" id="KW-1185">Reference proteome</keyword>
<gene>
    <name evidence="1" type="ORF">QE404_001090</name>
</gene>